<name>A0AA88EJU3_FICCA</name>
<organism evidence="2 3">
    <name type="scientific">Ficus carica</name>
    <name type="common">Common fig</name>
    <dbReference type="NCBI Taxonomy" id="3494"/>
    <lineage>
        <taxon>Eukaryota</taxon>
        <taxon>Viridiplantae</taxon>
        <taxon>Streptophyta</taxon>
        <taxon>Embryophyta</taxon>
        <taxon>Tracheophyta</taxon>
        <taxon>Spermatophyta</taxon>
        <taxon>Magnoliopsida</taxon>
        <taxon>eudicotyledons</taxon>
        <taxon>Gunneridae</taxon>
        <taxon>Pentapetalae</taxon>
        <taxon>rosids</taxon>
        <taxon>fabids</taxon>
        <taxon>Rosales</taxon>
        <taxon>Moraceae</taxon>
        <taxon>Ficeae</taxon>
        <taxon>Ficus</taxon>
    </lineage>
</organism>
<dbReference type="EMBL" id="BTGU01020916">
    <property type="protein sequence ID" value="GMN75160.1"/>
    <property type="molecule type" value="Genomic_DNA"/>
</dbReference>
<reference evidence="2" key="1">
    <citation type="submission" date="2023-07" db="EMBL/GenBank/DDBJ databases">
        <title>draft genome sequence of fig (Ficus carica).</title>
        <authorList>
            <person name="Takahashi T."/>
            <person name="Nishimura K."/>
        </authorList>
    </citation>
    <scope>NUCLEOTIDE SEQUENCE</scope>
</reference>
<evidence type="ECO:0000313" key="3">
    <source>
        <dbReference type="Proteomes" id="UP001187192"/>
    </source>
</evidence>
<dbReference type="Proteomes" id="UP001187192">
    <property type="component" value="Unassembled WGS sequence"/>
</dbReference>
<feature type="compositionally biased region" description="Basic and acidic residues" evidence="1">
    <location>
        <begin position="21"/>
        <end position="41"/>
    </location>
</feature>
<dbReference type="AlphaFoldDB" id="A0AA88EJU3"/>
<feature type="compositionally biased region" description="Polar residues" evidence="1">
    <location>
        <begin position="1"/>
        <end position="20"/>
    </location>
</feature>
<protein>
    <submittedName>
        <fullName evidence="2">Uncharacterized protein</fullName>
    </submittedName>
</protein>
<evidence type="ECO:0000313" key="2">
    <source>
        <dbReference type="EMBL" id="GMN75160.1"/>
    </source>
</evidence>
<sequence>MALRITESQPNEQHKYSSNQRLEDLYKDQSGDGLKRAKHNELINGLDDDDDL</sequence>
<comment type="caution">
    <text evidence="2">The sequence shown here is derived from an EMBL/GenBank/DDBJ whole genome shotgun (WGS) entry which is preliminary data.</text>
</comment>
<feature type="region of interest" description="Disordered" evidence="1">
    <location>
        <begin position="1"/>
        <end position="52"/>
    </location>
</feature>
<evidence type="ECO:0000256" key="1">
    <source>
        <dbReference type="SAM" id="MobiDB-lite"/>
    </source>
</evidence>
<proteinExistence type="predicted"/>
<gene>
    <name evidence="2" type="ORF">TIFTF001_056487</name>
</gene>
<accession>A0AA88EJU3</accession>
<feature type="non-terminal residue" evidence="2">
    <location>
        <position position="52"/>
    </location>
</feature>
<keyword evidence="3" id="KW-1185">Reference proteome</keyword>